<protein>
    <submittedName>
        <fullName evidence="1">Uncharacterized protein</fullName>
    </submittedName>
</protein>
<dbReference type="EMBL" id="MU277192">
    <property type="protein sequence ID" value="KAI0066572.1"/>
    <property type="molecule type" value="Genomic_DNA"/>
</dbReference>
<name>A0ACB8TDS2_9AGAM</name>
<sequence length="185" mass="21215">MSDEDAVAFLRAMPVEEFMNDFVPAAKKRAPRQTINFDESSPDPYDVEFALQANGLLPRLCPMAASNIADSSNYPAVCVMPPPKHHEDPWEWGIVWRQVELFMQVIPLECDPFQDPNDSITDRSAHVFEAPSIQARKAREQLEYYADCQNAHAFRTFTFSVTLMSTHARLFRWDQSGVIVTERFE</sequence>
<dbReference type="Proteomes" id="UP000814140">
    <property type="component" value="Unassembled WGS sequence"/>
</dbReference>
<evidence type="ECO:0000313" key="2">
    <source>
        <dbReference type="Proteomes" id="UP000814140"/>
    </source>
</evidence>
<accession>A0ACB8TDS2</accession>
<evidence type="ECO:0000313" key="1">
    <source>
        <dbReference type="EMBL" id="KAI0066572.1"/>
    </source>
</evidence>
<keyword evidence="2" id="KW-1185">Reference proteome</keyword>
<reference evidence="1" key="2">
    <citation type="journal article" date="2022" name="New Phytol.">
        <title>Evolutionary transition to the ectomycorrhizal habit in the genomes of a hyperdiverse lineage of mushroom-forming fungi.</title>
        <authorList>
            <person name="Looney B."/>
            <person name="Miyauchi S."/>
            <person name="Morin E."/>
            <person name="Drula E."/>
            <person name="Courty P.E."/>
            <person name="Kohler A."/>
            <person name="Kuo A."/>
            <person name="LaButti K."/>
            <person name="Pangilinan J."/>
            <person name="Lipzen A."/>
            <person name="Riley R."/>
            <person name="Andreopoulos W."/>
            <person name="He G."/>
            <person name="Johnson J."/>
            <person name="Nolan M."/>
            <person name="Tritt A."/>
            <person name="Barry K.W."/>
            <person name="Grigoriev I.V."/>
            <person name="Nagy L.G."/>
            <person name="Hibbett D."/>
            <person name="Henrissat B."/>
            <person name="Matheny P.B."/>
            <person name="Labbe J."/>
            <person name="Martin F.M."/>
        </authorList>
    </citation>
    <scope>NUCLEOTIDE SEQUENCE</scope>
    <source>
        <strain evidence="1">HHB10654</strain>
    </source>
</reference>
<comment type="caution">
    <text evidence="1">The sequence shown here is derived from an EMBL/GenBank/DDBJ whole genome shotgun (WGS) entry which is preliminary data.</text>
</comment>
<organism evidence="1 2">
    <name type="scientific">Artomyces pyxidatus</name>
    <dbReference type="NCBI Taxonomy" id="48021"/>
    <lineage>
        <taxon>Eukaryota</taxon>
        <taxon>Fungi</taxon>
        <taxon>Dikarya</taxon>
        <taxon>Basidiomycota</taxon>
        <taxon>Agaricomycotina</taxon>
        <taxon>Agaricomycetes</taxon>
        <taxon>Russulales</taxon>
        <taxon>Auriscalpiaceae</taxon>
        <taxon>Artomyces</taxon>
    </lineage>
</organism>
<gene>
    <name evidence="1" type="ORF">BV25DRAFT_1912629</name>
</gene>
<reference evidence="1" key="1">
    <citation type="submission" date="2021-03" db="EMBL/GenBank/DDBJ databases">
        <authorList>
            <consortium name="DOE Joint Genome Institute"/>
            <person name="Ahrendt S."/>
            <person name="Looney B.P."/>
            <person name="Miyauchi S."/>
            <person name="Morin E."/>
            <person name="Drula E."/>
            <person name="Courty P.E."/>
            <person name="Chicoki N."/>
            <person name="Fauchery L."/>
            <person name="Kohler A."/>
            <person name="Kuo A."/>
            <person name="Labutti K."/>
            <person name="Pangilinan J."/>
            <person name="Lipzen A."/>
            <person name="Riley R."/>
            <person name="Andreopoulos W."/>
            <person name="He G."/>
            <person name="Johnson J."/>
            <person name="Barry K.W."/>
            <person name="Grigoriev I.V."/>
            <person name="Nagy L."/>
            <person name="Hibbett D."/>
            <person name="Henrissat B."/>
            <person name="Matheny P.B."/>
            <person name="Labbe J."/>
            <person name="Martin F."/>
        </authorList>
    </citation>
    <scope>NUCLEOTIDE SEQUENCE</scope>
    <source>
        <strain evidence="1">HHB10654</strain>
    </source>
</reference>
<proteinExistence type="predicted"/>